<protein>
    <submittedName>
        <fullName evidence="2">DUF456 domain-containing protein</fullName>
    </submittedName>
</protein>
<name>A0AA94F3E8_9FLAO</name>
<dbReference type="PANTHER" id="PTHR39165:SF1">
    <property type="entry name" value="DUF456 DOMAIN-CONTAINING PROTEIN"/>
    <property type="match status" value="1"/>
</dbReference>
<dbReference type="EMBL" id="RWGX01000004">
    <property type="protein sequence ID" value="RVU88648.1"/>
    <property type="molecule type" value="Genomic_DNA"/>
</dbReference>
<keyword evidence="1" id="KW-1133">Transmembrane helix</keyword>
<reference evidence="2" key="1">
    <citation type="submission" date="2018-12" db="EMBL/GenBank/DDBJ databases">
        <title>Draft genome sequence of Flaovobacterium columnare BGFS27 isolated from channel catfish in Alabama.</title>
        <authorList>
            <person name="Cai W."/>
            <person name="Arias C."/>
        </authorList>
    </citation>
    <scope>NUCLEOTIDE SEQUENCE [LARGE SCALE GENOMIC DNA]</scope>
    <source>
        <strain evidence="2">BGFS27</strain>
    </source>
</reference>
<keyword evidence="1" id="KW-0812">Transmembrane</keyword>
<gene>
    <name evidence="2" type="ORF">EJB19_10940</name>
</gene>
<proteinExistence type="predicted"/>
<evidence type="ECO:0000313" key="2">
    <source>
        <dbReference type="EMBL" id="RVU88648.1"/>
    </source>
</evidence>
<dbReference type="InterPro" id="IPR007403">
    <property type="entry name" value="DUF456"/>
</dbReference>
<evidence type="ECO:0000256" key="1">
    <source>
        <dbReference type="SAM" id="Phobius"/>
    </source>
</evidence>
<sequence>MDLVLLIIGFLCVLIGVIGSVLPALPGPSLSWIGLLFLYFTKTVPINYWVLGSTFLITLFIIILDYLIPSLGTKRLGGSKYGVWGANIGLIVGLFIPPFGFVIGPFIGACLGELYFDSQNFSRAFKAALGAFIGFIASTLIKLTVCIAYLGWYMYVFWTYRNQWV</sequence>
<keyword evidence="1" id="KW-0472">Membrane</keyword>
<dbReference type="AlphaFoldDB" id="A0AA94F3E8"/>
<dbReference type="RefSeq" id="WP_088419675.1">
    <property type="nucleotide sequence ID" value="NZ_RWGX02000012.1"/>
</dbReference>
<feature type="transmembrane region" description="Helical" evidence="1">
    <location>
        <begin position="127"/>
        <end position="152"/>
    </location>
</feature>
<feature type="transmembrane region" description="Helical" evidence="1">
    <location>
        <begin position="81"/>
        <end position="107"/>
    </location>
</feature>
<accession>A0AA94F3E8</accession>
<dbReference type="Pfam" id="PF04306">
    <property type="entry name" value="DUF456"/>
    <property type="match status" value="1"/>
</dbReference>
<feature type="transmembrane region" description="Helical" evidence="1">
    <location>
        <begin position="47"/>
        <end position="69"/>
    </location>
</feature>
<organism evidence="2">
    <name type="scientific">Flavobacterium columnare</name>
    <dbReference type="NCBI Taxonomy" id="996"/>
    <lineage>
        <taxon>Bacteria</taxon>
        <taxon>Pseudomonadati</taxon>
        <taxon>Bacteroidota</taxon>
        <taxon>Flavobacteriia</taxon>
        <taxon>Flavobacteriales</taxon>
        <taxon>Flavobacteriaceae</taxon>
        <taxon>Flavobacterium</taxon>
    </lineage>
</organism>
<comment type="caution">
    <text evidence="2">The sequence shown here is derived from an EMBL/GenBank/DDBJ whole genome shotgun (WGS) entry which is preliminary data.</text>
</comment>
<dbReference type="PANTHER" id="PTHR39165">
    <property type="entry name" value="IG HYPOTHETICAL 17883"/>
    <property type="match status" value="1"/>
</dbReference>